<dbReference type="Pfam" id="PF13847">
    <property type="entry name" value="Methyltransf_31"/>
    <property type="match status" value="1"/>
</dbReference>
<dbReference type="InterPro" id="IPR004556">
    <property type="entry name" value="HemK-like"/>
</dbReference>
<dbReference type="PROSITE" id="PS00092">
    <property type="entry name" value="N6_MTASE"/>
    <property type="match status" value="1"/>
</dbReference>
<sequence length="266" mass="28190">MARATHLLTPISPTPRLDAELLLAHALGISREALLLGPERSVPSGFEPLIRRRLAHEPVAYITGTKSFWTLDLHVTPAVLIPRPDTETLIEAAIDHFRGRAPARVLDLGTGSGALLLASLDQWPHAWGVGVDRSAAALDVARGNADRLGFGSRAHFVQGNWGDALDARFDLILCNPPYVEADAVLSPDVAVHEPASALYAGPEGLDDYRLLVPQLPRLLAANGLAALEIGSSQAEGVAALAVEQGLKTGTRKDLAGLDRCLALVAD</sequence>
<dbReference type="GO" id="GO:0102559">
    <property type="term" value="F:peptide chain release factor N(5)-glutamine methyltransferase activity"/>
    <property type="evidence" value="ECO:0007669"/>
    <property type="project" value="UniProtKB-EC"/>
</dbReference>
<dbReference type="HAMAP" id="MF_02126">
    <property type="entry name" value="RF_methyltr_PrmC"/>
    <property type="match status" value="1"/>
</dbReference>
<feature type="binding site" evidence="4">
    <location>
        <begin position="109"/>
        <end position="113"/>
    </location>
    <ligand>
        <name>S-adenosyl-L-methionine</name>
        <dbReference type="ChEBI" id="CHEBI:59789"/>
    </ligand>
</feature>
<dbReference type="STRING" id="1219043.SCH01S_39_01150"/>
<dbReference type="EMBL" id="BBWU01000039">
    <property type="protein sequence ID" value="GAO39830.1"/>
    <property type="molecule type" value="Genomic_DNA"/>
</dbReference>
<dbReference type="GO" id="GO:0003676">
    <property type="term" value="F:nucleic acid binding"/>
    <property type="evidence" value="ECO:0007669"/>
    <property type="project" value="InterPro"/>
</dbReference>
<reference evidence="7 8" key="1">
    <citation type="submission" date="2015-04" db="EMBL/GenBank/DDBJ databases">
        <title>Whole genome shotgun sequence of Sphingomonas changbaiensis NBRC 104936.</title>
        <authorList>
            <person name="Katano-Makiyama Y."/>
            <person name="Hosoyama A."/>
            <person name="Hashimoto M."/>
            <person name="Noguchi M."/>
            <person name="Tsuchikane K."/>
            <person name="Ohji S."/>
            <person name="Yamazoe A."/>
            <person name="Ichikawa N."/>
            <person name="Kimura A."/>
            <person name="Fujita N."/>
        </authorList>
    </citation>
    <scope>NUCLEOTIDE SEQUENCE [LARGE SCALE GENOMIC DNA]</scope>
    <source>
        <strain evidence="7 8">NBRC 104936</strain>
    </source>
</reference>
<evidence type="ECO:0000259" key="6">
    <source>
        <dbReference type="Pfam" id="PF17827"/>
    </source>
</evidence>
<protein>
    <recommendedName>
        <fullName evidence="4">Release factor glutamine methyltransferase</fullName>
        <shortName evidence="4">RF MTase</shortName>
        <ecNumber evidence="4">2.1.1.297</ecNumber>
    </recommendedName>
    <alternativeName>
        <fullName evidence="4">N5-glutamine methyltransferase PrmC</fullName>
    </alternativeName>
    <alternativeName>
        <fullName evidence="4">Protein-(glutamine-N5) MTase PrmC</fullName>
    </alternativeName>
    <alternativeName>
        <fullName evidence="4">Protein-glutamine N-methyltransferase PrmC</fullName>
    </alternativeName>
</protein>
<dbReference type="InterPro" id="IPR019874">
    <property type="entry name" value="RF_methyltr_PrmC"/>
</dbReference>
<dbReference type="NCBIfam" id="TIGR00536">
    <property type="entry name" value="hemK_fam"/>
    <property type="match status" value="1"/>
</dbReference>
<keyword evidence="1 4" id="KW-0489">Methyltransferase</keyword>
<evidence type="ECO:0000256" key="4">
    <source>
        <dbReference type="HAMAP-Rule" id="MF_02126"/>
    </source>
</evidence>
<dbReference type="InterPro" id="IPR050320">
    <property type="entry name" value="N5-glutamine_MTase"/>
</dbReference>
<dbReference type="SUPFAM" id="SSF53335">
    <property type="entry name" value="S-adenosyl-L-methionine-dependent methyltransferases"/>
    <property type="match status" value="1"/>
</dbReference>
<feature type="binding site" evidence="4">
    <location>
        <begin position="175"/>
        <end position="178"/>
    </location>
    <ligand>
        <name>substrate</name>
    </ligand>
</feature>
<dbReference type="InterPro" id="IPR025714">
    <property type="entry name" value="Methyltranfer_dom"/>
</dbReference>
<accession>A0A0E9MRR3</accession>
<dbReference type="InterPro" id="IPR002052">
    <property type="entry name" value="DNA_methylase_N6_adenine_CS"/>
</dbReference>
<dbReference type="CDD" id="cd02440">
    <property type="entry name" value="AdoMet_MTases"/>
    <property type="match status" value="1"/>
</dbReference>
<feature type="binding site" evidence="4">
    <location>
        <position position="161"/>
    </location>
    <ligand>
        <name>S-adenosyl-L-methionine</name>
        <dbReference type="ChEBI" id="CHEBI:59789"/>
    </ligand>
</feature>
<evidence type="ECO:0000313" key="8">
    <source>
        <dbReference type="Proteomes" id="UP000033202"/>
    </source>
</evidence>
<dbReference type="InterPro" id="IPR029063">
    <property type="entry name" value="SAM-dependent_MTases_sf"/>
</dbReference>
<comment type="similarity">
    <text evidence="4">Belongs to the protein N5-glutamine methyltransferase family. PrmC subfamily.</text>
</comment>
<dbReference type="PANTHER" id="PTHR18895">
    <property type="entry name" value="HEMK METHYLTRANSFERASE"/>
    <property type="match status" value="1"/>
</dbReference>
<evidence type="ECO:0000256" key="2">
    <source>
        <dbReference type="ARBA" id="ARBA00022679"/>
    </source>
</evidence>
<evidence type="ECO:0000256" key="1">
    <source>
        <dbReference type="ARBA" id="ARBA00022603"/>
    </source>
</evidence>
<dbReference type="RefSeq" id="WP_046348632.1">
    <property type="nucleotide sequence ID" value="NZ_BBWU01000039.1"/>
</dbReference>
<dbReference type="Pfam" id="PF17827">
    <property type="entry name" value="PrmC_N"/>
    <property type="match status" value="1"/>
</dbReference>
<dbReference type="GO" id="GO:0032259">
    <property type="term" value="P:methylation"/>
    <property type="evidence" value="ECO:0007669"/>
    <property type="project" value="UniProtKB-KW"/>
</dbReference>
<evidence type="ECO:0000313" key="7">
    <source>
        <dbReference type="EMBL" id="GAO39830.1"/>
    </source>
</evidence>
<gene>
    <name evidence="4" type="primary">prmC</name>
    <name evidence="7" type="ORF">SCH01S_39_01150</name>
</gene>
<evidence type="ECO:0000256" key="3">
    <source>
        <dbReference type="ARBA" id="ARBA00022691"/>
    </source>
</evidence>
<dbReference type="InterPro" id="IPR040758">
    <property type="entry name" value="PrmC_N"/>
</dbReference>
<name>A0A0E9MRR3_9SPHN</name>
<evidence type="ECO:0000259" key="5">
    <source>
        <dbReference type="Pfam" id="PF13847"/>
    </source>
</evidence>
<dbReference type="EC" id="2.1.1.297" evidence="4"/>
<dbReference type="Gene3D" id="1.10.8.10">
    <property type="entry name" value="DNA helicase RuvA subunit, C-terminal domain"/>
    <property type="match status" value="1"/>
</dbReference>
<comment type="function">
    <text evidence="4">Methylates the class 1 translation termination release factors RF1/PrfA and RF2/PrfB on the glutamine residue of the universally conserved GGQ motif.</text>
</comment>
<keyword evidence="8" id="KW-1185">Reference proteome</keyword>
<dbReference type="AlphaFoldDB" id="A0A0E9MRR3"/>
<dbReference type="NCBIfam" id="TIGR03534">
    <property type="entry name" value="RF_mod_PrmC"/>
    <property type="match status" value="1"/>
</dbReference>
<feature type="domain" description="Methyltransferase" evidence="5">
    <location>
        <begin position="103"/>
        <end position="183"/>
    </location>
</feature>
<dbReference type="Proteomes" id="UP000033202">
    <property type="component" value="Unassembled WGS sequence"/>
</dbReference>
<dbReference type="PANTHER" id="PTHR18895:SF74">
    <property type="entry name" value="MTRF1L RELEASE FACTOR GLUTAMINE METHYLTRANSFERASE"/>
    <property type="match status" value="1"/>
</dbReference>
<proteinExistence type="inferred from homology"/>
<comment type="catalytic activity">
    <reaction evidence="4">
        <text>L-glutaminyl-[peptide chain release factor] + S-adenosyl-L-methionine = N(5)-methyl-L-glutaminyl-[peptide chain release factor] + S-adenosyl-L-homocysteine + H(+)</text>
        <dbReference type="Rhea" id="RHEA:42896"/>
        <dbReference type="Rhea" id="RHEA-COMP:10271"/>
        <dbReference type="Rhea" id="RHEA-COMP:10272"/>
        <dbReference type="ChEBI" id="CHEBI:15378"/>
        <dbReference type="ChEBI" id="CHEBI:30011"/>
        <dbReference type="ChEBI" id="CHEBI:57856"/>
        <dbReference type="ChEBI" id="CHEBI:59789"/>
        <dbReference type="ChEBI" id="CHEBI:61891"/>
        <dbReference type="EC" id="2.1.1.297"/>
    </reaction>
</comment>
<organism evidence="7 8">
    <name type="scientific">Sphingomonas changbaiensis NBRC 104936</name>
    <dbReference type="NCBI Taxonomy" id="1219043"/>
    <lineage>
        <taxon>Bacteria</taxon>
        <taxon>Pseudomonadati</taxon>
        <taxon>Pseudomonadota</taxon>
        <taxon>Alphaproteobacteria</taxon>
        <taxon>Sphingomonadales</taxon>
        <taxon>Sphingomonadaceae</taxon>
        <taxon>Sphingomonas</taxon>
    </lineage>
</organism>
<keyword evidence="3 4" id="KW-0949">S-adenosyl-L-methionine</keyword>
<feature type="binding site" evidence="4">
    <location>
        <position position="175"/>
    </location>
    <ligand>
        <name>S-adenosyl-L-methionine</name>
        <dbReference type="ChEBI" id="CHEBI:59789"/>
    </ligand>
</feature>
<feature type="domain" description="Release factor glutamine methyltransferase N-terminal" evidence="6">
    <location>
        <begin position="2"/>
        <end position="64"/>
    </location>
</feature>
<dbReference type="OrthoDB" id="9800643at2"/>
<keyword evidence="2 4" id="KW-0808">Transferase</keyword>
<comment type="caution">
    <text evidence="7">The sequence shown here is derived from an EMBL/GenBank/DDBJ whole genome shotgun (WGS) entry which is preliminary data.</text>
</comment>
<dbReference type="Gene3D" id="3.40.50.150">
    <property type="entry name" value="Vaccinia Virus protein VP39"/>
    <property type="match status" value="1"/>
</dbReference>
<feature type="binding site" evidence="4">
    <location>
        <position position="132"/>
    </location>
    <ligand>
        <name>S-adenosyl-L-methionine</name>
        <dbReference type="ChEBI" id="CHEBI:59789"/>
    </ligand>
</feature>